<feature type="domain" description="Protein kinase" evidence="6">
    <location>
        <begin position="223"/>
        <end position="422"/>
    </location>
</feature>
<dbReference type="Gene3D" id="3.30.200.20">
    <property type="entry name" value="Phosphorylase Kinase, domain 1"/>
    <property type="match status" value="1"/>
</dbReference>
<dbReference type="PROSITE" id="PS50011">
    <property type="entry name" value="PROTEIN_KINASE_DOM"/>
    <property type="match status" value="1"/>
</dbReference>
<reference evidence="7 8" key="1">
    <citation type="journal article" date="2023" name="Plant Biotechnol. J.">
        <title>Chromosome-level wild Hevea brasiliensis genome provides new tools for genomic-assisted breeding and valuable loci to elevate rubber yield.</title>
        <authorList>
            <person name="Cheng H."/>
            <person name="Song X."/>
            <person name="Hu Y."/>
            <person name="Wu T."/>
            <person name="Yang Q."/>
            <person name="An Z."/>
            <person name="Feng S."/>
            <person name="Deng Z."/>
            <person name="Wu W."/>
            <person name="Zeng X."/>
            <person name="Tu M."/>
            <person name="Wang X."/>
            <person name="Huang H."/>
        </authorList>
    </citation>
    <scope>NUCLEOTIDE SEQUENCE [LARGE SCALE GENOMIC DNA]</scope>
    <source>
        <strain evidence="7">MT/VB/25A 57/8</strain>
    </source>
</reference>
<keyword evidence="5" id="KW-0067">ATP-binding</keyword>
<keyword evidence="2" id="KW-0808">Transferase</keyword>
<protein>
    <recommendedName>
        <fullName evidence="6">Protein kinase domain-containing protein</fullName>
    </recommendedName>
</protein>
<proteinExistence type="inferred from homology"/>
<evidence type="ECO:0000256" key="4">
    <source>
        <dbReference type="ARBA" id="ARBA00022777"/>
    </source>
</evidence>
<sequence>MLEFCELLRRVSHKDTLYLSYRSTLGLLLKNMDISSWLMNGEDTNSGPFFGDIRDFKVFLLPLHTVIKRSPSAYPILKRGYVEASDYLYATFLKLLRKMNECLLKMQDCLPLNRTWGDVMVWHGWFYYLGILEELQKISEHYKPTYNIRWLLEHKNKYGYEFRRHMAREMIPKQNEDFQRSLKMVIDRFLNKATSFTNVEGHQMLLGDFFRPPRVQEDNPPDIKEKWFLSTTHTFLIDAAIKLENLHLEYFSLAGKLIALGLIHKVPVGVVFDRVFFLQLFNHPNILQYHGTDKNETKLYIFLELISNGSLAEIYNRYHLKDSQDIKCSYILVNVGGTMKLADVGLAKVTEFNNHIKYCKGTPCWMAPKVVNLNRRGNGLAVDTWSLGCTVLEMLIRKRPYSHLEPAQVLYKIGRGKPPAIP</sequence>
<comment type="caution">
    <text evidence="7">The sequence shown here is derived from an EMBL/GenBank/DDBJ whole genome shotgun (WGS) entry which is preliminary data.</text>
</comment>
<evidence type="ECO:0000313" key="7">
    <source>
        <dbReference type="EMBL" id="KAJ9134879.1"/>
    </source>
</evidence>
<dbReference type="SMART" id="SM00220">
    <property type="entry name" value="S_TKc"/>
    <property type="match status" value="1"/>
</dbReference>
<evidence type="ECO:0000259" key="6">
    <source>
        <dbReference type="PROSITE" id="PS50011"/>
    </source>
</evidence>
<dbReference type="Proteomes" id="UP001174677">
    <property type="component" value="Chromosome 18"/>
</dbReference>
<dbReference type="InterPro" id="IPR011009">
    <property type="entry name" value="Kinase-like_dom_sf"/>
</dbReference>
<keyword evidence="4" id="KW-0418">Kinase</keyword>
<keyword evidence="3" id="KW-0547">Nucleotide-binding</keyword>
<dbReference type="SUPFAM" id="SSF56112">
    <property type="entry name" value="Protein kinase-like (PK-like)"/>
    <property type="match status" value="1"/>
</dbReference>
<dbReference type="PANTHER" id="PTHR48016">
    <property type="entry name" value="MAP KINASE KINASE KINASE SSK2-RELATED-RELATED"/>
    <property type="match status" value="1"/>
</dbReference>
<keyword evidence="8" id="KW-1185">Reference proteome</keyword>
<accession>A0ABQ9KDG2</accession>
<evidence type="ECO:0000256" key="5">
    <source>
        <dbReference type="ARBA" id="ARBA00022840"/>
    </source>
</evidence>
<dbReference type="EMBL" id="JARPOI010000018">
    <property type="protein sequence ID" value="KAJ9134879.1"/>
    <property type="molecule type" value="Genomic_DNA"/>
</dbReference>
<dbReference type="InterPro" id="IPR050538">
    <property type="entry name" value="MAP_kinase_kinase_kinase"/>
</dbReference>
<organism evidence="7 8">
    <name type="scientific">Hevea brasiliensis</name>
    <name type="common">Para rubber tree</name>
    <name type="synonym">Siphonia brasiliensis</name>
    <dbReference type="NCBI Taxonomy" id="3981"/>
    <lineage>
        <taxon>Eukaryota</taxon>
        <taxon>Viridiplantae</taxon>
        <taxon>Streptophyta</taxon>
        <taxon>Embryophyta</taxon>
        <taxon>Tracheophyta</taxon>
        <taxon>Spermatophyta</taxon>
        <taxon>Magnoliopsida</taxon>
        <taxon>eudicotyledons</taxon>
        <taxon>Gunneridae</taxon>
        <taxon>Pentapetalae</taxon>
        <taxon>rosids</taxon>
        <taxon>fabids</taxon>
        <taxon>Malpighiales</taxon>
        <taxon>Euphorbiaceae</taxon>
        <taxon>Crotonoideae</taxon>
        <taxon>Micrandreae</taxon>
        <taxon>Hevea</taxon>
    </lineage>
</organism>
<dbReference type="Pfam" id="PF00069">
    <property type="entry name" value="Pkinase"/>
    <property type="match status" value="1"/>
</dbReference>
<gene>
    <name evidence="7" type="ORF">P3X46_032124</name>
</gene>
<name>A0ABQ9KDG2_HEVBR</name>
<dbReference type="PANTHER" id="PTHR48016:SF61">
    <property type="entry name" value="PROTEIN KINASE DOMAIN-CONTAINING PROTEIN"/>
    <property type="match status" value="1"/>
</dbReference>
<evidence type="ECO:0000256" key="1">
    <source>
        <dbReference type="ARBA" id="ARBA00006529"/>
    </source>
</evidence>
<dbReference type="InterPro" id="IPR000719">
    <property type="entry name" value="Prot_kinase_dom"/>
</dbReference>
<comment type="similarity">
    <text evidence="1">Belongs to the protein kinase superfamily. STE Ser/Thr protein kinase family. MAP kinase kinase kinase subfamily.</text>
</comment>
<dbReference type="Gene3D" id="1.10.510.10">
    <property type="entry name" value="Transferase(Phosphotransferase) domain 1"/>
    <property type="match status" value="1"/>
</dbReference>
<evidence type="ECO:0000256" key="3">
    <source>
        <dbReference type="ARBA" id="ARBA00022741"/>
    </source>
</evidence>
<evidence type="ECO:0000313" key="8">
    <source>
        <dbReference type="Proteomes" id="UP001174677"/>
    </source>
</evidence>
<evidence type="ECO:0000256" key="2">
    <source>
        <dbReference type="ARBA" id="ARBA00022679"/>
    </source>
</evidence>